<feature type="transmembrane region" description="Helical" evidence="6">
    <location>
        <begin position="122"/>
        <end position="143"/>
    </location>
</feature>
<evidence type="ECO:0000256" key="6">
    <source>
        <dbReference type="SAM" id="Phobius"/>
    </source>
</evidence>
<evidence type="ECO:0000256" key="5">
    <source>
        <dbReference type="PROSITE-ProRule" id="PRU00205"/>
    </source>
</evidence>
<dbReference type="KEGG" id="mng:MNEG_9666"/>
<protein>
    <recommendedName>
        <fullName evidence="7">TLC domain-containing protein</fullName>
    </recommendedName>
</protein>
<gene>
    <name evidence="8" type="ORF">MNEG_9666</name>
</gene>
<dbReference type="InterPro" id="IPR006634">
    <property type="entry name" value="TLC-dom"/>
</dbReference>
<dbReference type="SMART" id="SM00724">
    <property type="entry name" value="TLC"/>
    <property type="match status" value="1"/>
</dbReference>
<dbReference type="GO" id="GO:0055088">
    <property type="term" value="P:lipid homeostasis"/>
    <property type="evidence" value="ECO:0007669"/>
    <property type="project" value="TreeGrafter"/>
</dbReference>
<reference evidence="8 9" key="1">
    <citation type="journal article" date="2013" name="BMC Genomics">
        <title>Reconstruction of the lipid metabolism for the microalga Monoraphidium neglectum from its genome sequence reveals characteristics suitable for biofuel production.</title>
        <authorList>
            <person name="Bogen C."/>
            <person name="Al-Dilaimi A."/>
            <person name="Albersmeier A."/>
            <person name="Wichmann J."/>
            <person name="Grundmann M."/>
            <person name="Rupp O."/>
            <person name="Lauersen K.J."/>
            <person name="Blifernez-Klassen O."/>
            <person name="Kalinowski J."/>
            <person name="Goesmann A."/>
            <person name="Mussgnug J.H."/>
            <person name="Kruse O."/>
        </authorList>
    </citation>
    <scope>NUCLEOTIDE SEQUENCE [LARGE SCALE GENOMIC DNA]</scope>
    <source>
        <strain evidence="8 9">SAG 48.87</strain>
    </source>
</reference>
<feature type="transmembrane region" description="Helical" evidence="6">
    <location>
        <begin position="181"/>
        <end position="202"/>
    </location>
</feature>
<evidence type="ECO:0000256" key="1">
    <source>
        <dbReference type="ARBA" id="ARBA00004141"/>
    </source>
</evidence>
<sequence>MPAEFLQAVPPLVWQCAAASFVAYAALYRLSADAGKRYFPSYRRLTHEKQIDWNTRLPSTVHAVVVSALCLQQLLSGAFGAAASAADGVPAVLRATPVSWAAVGTSLGYFSADFFMVLSQEALYSGPILVHHLLALLSLYTAIDTRAAHVYVLFGLFTEVTTPFVNLRWRLHEAGRAAGRLYLWNGLAMTAVWGACRVAAFGPLFHHVWAHYGDSQRFMPAYARWVLLGVPALLFVLNLLWFNKMVQGAAKLVRDARARRGGGPAAAAVRGGKAPRGGGADAAVLVEAYAAPAAERIDRKGL</sequence>
<dbReference type="GO" id="GO:0005783">
    <property type="term" value="C:endoplasmic reticulum"/>
    <property type="evidence" value="ECO:0007669"/>
    <property type="project" value="TreeGrafter"/>
</dbReference>
<accession>A0A0D2JFQ2</accession>
<dbReference type="RefSeq" id="XP_013897317.1">
    <property type="nucleotide sequence ID" value="XM_014041863.1"/>
</dbReference>
<evidence type="ECO:0000256" key="2">
    <source>
        <dbReference type="ARBA" id="ARBA00022692"/>
    </source>
</evidence>
<feature type="transmembrane region" description="Helical" evidence="6">
    <location>
        <begin position="149"/>
        <end position="169"/>
    </location>
</feature>
<evidence type="ECO:0000259" key="7">
    <source>
        <dbReference type="PROSITE" id="PS50922"/>
    </source>
</evidence>
<dbReference type="OrthoDB" id="10266980at2759"/>
<keyword evidence="9" id="KW-1185">Reference proteome</keyword>
<feature type="transmembrane region" description="Helical" evidence="6">
    <location>
        <begin position="222"/>
        <end position="242"/>
    </location>
</feature>
<organism evidence="8 9">
    <name type="scientific">Monoraphidium neglectum</name>
    <dbReference type="NCBI Taxonomy" id="145388"/>
    <lineage>
        <taxon>Eukaryota</taxon>
        <taxon>Viridiplantae</taxon>
        <taxon>Chlorophyta</taxon>
        <taxon>core chlorophytes</taxon>
        <taxon>Chlorophyceae</taxon>
        <taxon>CS clade</taxon>
        <taxon>Sphaeropleales</taxon>
        <taxon>Selenastraceae</taxon>
        <taxon>Monoraphidium</taxon>
    </lineage>
</organism>
<evidence type="ECO:0000313" key="9">
    <source>
        <dbReference type="Proteomes" id="UP000054498"/>
    </source>
</evidence>
<keyword evidence="4 5" id="KW-0472">Membrane</keyword>
<feature type="transmembrane region" description="Helical" evidence="6">
    <location>
        <begin position="91"/>
        <end position="110"/>
    </location>
</feature>
<dbReference type="EMBL" id="KK102236">
    <property type="protein sequence ID" value="KIY98297.1"/>
    <property type="molecule type" value="Genomic_DNA"/>
</dbReference>
<feature type="domain" description="TLC" evidence="7">
    <location>
        <begin position="48"/>
        <end position="254"/>
    </location>
</feature>
<comment type="subcellular location">
    <subcellularLocation>
        <location evidence="1">Membrane</location>
        <topology evidence="1">Multi-pass membrane protein</topology>
    </subcellularLocation>
</comment>
<dbReference type="PANTHER" id="PTHR13439:SF0">
    <property type="entry name" value="TOPOISOMERASE I DAMAGE AFFECTED PROTEIN 4"/>
    <property type="match status" value="1"/>
</dbReference>
<dbReference type="PROSITE" id="PS50922">
    <property type="entry name" value="TLC"/>
    <property type="match status" value="1"/>
</dbReference>
<dbReference type="PANTHER" id="PTHR13439">
    <property type="entry name" value="CT120 PROTEIN"/>
    <property type="match status" value="1"/>
</dbReference>
<feature type="transmembrane region" description="Helical" evidence="6">
    <location>
        <begin position="12"/>
        <end position="30"/>
    </location>
</feature>
<dbReference type="InterPro" id="IPR050846">
    <property type="entry name" value="TLCD"/>
</dbReference>
<dbReference type="GeneID" id="25742541"/>
<feature type="transmembrane region" description="Helical" evidence="6">
    <location>
        <begin position="63"/>
        <end position="85"/>
    </location>
</feature>
<dbReference type="Proteomes" id="UP000054498">
    <property type="component" value="Unassembled WGS sequence"/>
</dbReference>
<dbReference type="AlphaFoldDB" id="A0A0D2JFQ2"/>
<dbReference type="Pfam" id="PF03798">
    <property type="entry name" value="TRAM_LAG1_CLN8"/>
    <property type="match status" value="1"/>
</dbReference>
<evidence type="ECO:0000256" key="4">
    <source>
        <dbReference type="ARBA" id="ARBA00023136"/>
    </source>
</evidence>
<dbReference type="GO" id="GO:0016020">
    <property type="term" value="C:membrane"/>
    <property type="evidence" value="ECO:0007669"/>
    <property type="project" value="UniProtKB-SubCell"/>
</dbReference>
<name>A0A0D2JFQ2_9CHLO</name>
<evidence type="ECO:0000256" key="3">
    <source>
        <dbReference type="ARBA" id="ARBA00022989"/>
    </source>
</evidence>
<evidence type="ECO:0000313" key="8">
    <source>
        <dbReference type="EMBL" id="KIY98297.1"/>
    </source>
</evidence>
<keyword evidence="2 5" id="KW-0812">Transmembrane</keyword>
<dbReference type="STRING" id="145388.A0A0D2JFQ2"/>
<keyword evidence="3 6" id="KW-1133">Transmembrane helix</keyword>
<proteinExistence type="predicted"/>